<evidence type="ECO:0000256" key="1">
    <source>
        <dbReference type="SAM" id="MobiDB-lite"/>
    </source>
</evidence>
<feature type="compositionally biased region" description="Low complexity" evidence="1">
    <location>
        <begin position="1442"/>
        <end position="1458"/>
    </location>
</feature>
<comment type="caution">
    <text evidence="2">The sequence shown here is derived from an EMBL/GenBank/DDBJ whole genome shotgun (WGS) entry which is preliminary data.</text>
</comment>
<dbReference type="GeneID" id="17041726"/>
<reference evidence="2 3" key="1">
    <citation type="journal article" date="2012" name="Genome Biol.">
        <title>The genome of the polar eukaryotic microalga coccomyxa subellipsoidea reveals traits of cold adaptation.</title>
        <authorList>
            <person name="Blanc G."/>
            <person name="Agarkova I."/>
            <person name="Grimwood J."/>
            <person name="Kuo A."/>
            <person name="Brueggeman A."/>
            <person name="Dunigan D."/>
            <person name="Gurnon J."/>
            <person name="Ladunga I."/>
            <person name="Lindquist E."/>
            <person name="Lucas S."/>
            <person name="Pangilinan J."/>
            <person name="Proschold T."/>
            <person name="Salamov A."/>
            <person name="Schmutz J."/>
            <person name="Weeks D."/>
            <person name="Yamada T."/>
            <person name="Claverie J.M."/>
            <person name="Grigoriev I."/>
            <person name="Van Etten J."/>
            <person name="Lomsadze A."/>
            <person name="Borodovsky M."/>
        </authorList>
    </citation>
    <scope>NUCLEOTIDE SEQUENCE [LARGE SCALE GENOMIC DNA]</scope>
    <source>
        <strain evidence="2 3">C-169</strain>
    </source>
</reference>
<feature type="compositionally biased region" description="Basic and acidic residues" evidence="1">
    <location>
        <begin position="749"/>
        <end position="761"/>
    </location>
</feature>
<dbReference type="PANTHER" id="PTHR12195">
    <property type="entry name" value="CYTOPLASMIC FMR1-INTERACTING PROTEIN-RELATED"/>
    <property type="match status" value="1"/>
</dbReference>
<gene>
    <name evidence="2" type="ORF">COCSUDRAFT_63259</name>
</gene>
<organism evidence="2 3">
    <name type="scientific">Coccomyxa subellipsoidea (strain C-169)</name>
    <name type="common">Green microalga</name>
    <dbReference type="NCBI Taxonomy" id="574566"/>
    <lineage>
        <taxon>Eukaryota</taxon>
        <taxon>Viridiplantae</taxon>
        <taxon>Chlorophyta</taxon>
        <taxon>core chlorophytes</taxon>
        <taxon>Trebouxiophyceae</taxon>
        <taxon>Trebouxiophyceae incertae sedis</taxon>
        <taxon>Coccomyxaceae</taxon>
        <taxon>Coccomyxa</taxon>
        <taxon>Coccomyxa subellipsoidea</taxon>
    </lineage>
</organism>
<feature type="region of interest" description="Disordered" evidence="1">
    <location>
        <begin position="1085"/>
        <end position="1145"/>
    </location>
</feature>
<sequence length="1579" mass="164670">MTPKIGLQHASSSQPLPDDVGPSKEAAVSLLDQQSISSGAAAAQQSSATGPEKGSGYPLGSSEVWGALWGALRLVCRKVAAVPNQQRGAVVLLPEERLALLHALPAALFLLFSAEESEAQALEAIGGPKALLKCLQLLRAKPVVCAFGERPMSLLALLQASPYFSNLGAELGKDWALIAPEDLQGKQLAAVAAEAMSWTEACLKSLSSWAAILLDWHCWRSFLMHADGPVHEDNREPQSAMELRAMLEIMACLQGLAGQLLGEQAWLAPLLQQAVRAQAQNVADLLSAAIEKPSLPRKVLDAADAVRAAIIGWSGAALQGRPQLPEHRSSRLRGLAASVMRASRQRPSLLELAAGGSSSTAHLQGAGEGIQYGVGAAGPTDLQRHMLVCALEALMKEAQPSGMGGLIRQGPLGDSLTRELHALHASVLHWPHLLDLPSSVKQASSMASLGLQQCHSPAPSLTGAGRTGTPLPLQLIRHALASVNSSFPAEHCLLPLALYNQTATLCKERLCCEQMSDAAAAAADAAFEELLNLLSDAVFNHAKKTAAASLSSPHDLTHNTATAIPTDVFQALLRRPGIQLPIGVVSLRADLAPKLALLLASDAAVLVERLSGSCAALPDLEHQIQVLEIAHRDLAASLALPPWSAIWHHPYKQRQQDGCEADQPLPYPSVITERATDAILRLITSQDCRFESTRSCLSSGAAHHLQAPQKAVAHSASATSTPREMGAFGDQQGSGKGATLEPAASSNRINDEEKRAAGEAHADTLGDAELAAFMRLTGPSGVAHLATALTEEARRAVTESYAAIVHVACAVPGDLTGAAADGPAEVCALLTHALTEVPACEDAQRALCALRCLGGAALALLRLEAAASERGVARFMAAAPLLGIGPDERGSLIQPDGSEVTPIAGALFEACADLRLAHASASSDDAAALHTANSLLQQAEEGCWRALEPPQLLPAFLEGLRRELAPILARPPTLDNPSPIPLALSSLLFALGNPDLGIAAPAPAHSAAEAVLAVSPILHHGSQSAGSSEELIGAVHSTAELAGSWRVLQTDANTAAGARLSEAGPSQQSQTRQSELNIAAMLNGTSGSAEEASRGLEGQGEGSPAELARNGGQEMNLRGGAAGLRDESGDESDGESPTRPPAAERMDEVIQQGLELWTPTKSEDGTKGPEAANDVPGQSPSQASEGDDPLPAGSMHVGQQPSGTEDMAADAENVSHCAAALEERPAEQHSRHSADAEIAQAEGPSQQDEDGHSGDAGEHVPEGHGSGEEPAGKQSSGSQKGEHTNMRKWKFKLGGKLAQTEAAAAGDSEKHETAAQSENANHRISAFLGKRLAIFGRSRGASESVSASDEASTPSGLAVPQPSLQQQLKGKQQVVEERPAHPLNGNEAVGVSLQQQPSGSVYVRRSQSEPAGEARPPGRRGYLKKQLTRFGRARGVTDGAEDAASATSGAAGQSGTASRLPGARMFGWGDSAKNQAPKWPGQDLGTPIGEQEGETRLRWPAVGVAPLWGAALLLHTLQLQPHFQLQDICRQLLLEADVAGHSGSSTSTASGVFQCLANLRTLQELMEEAYLSLNARCLD</sequence>
<feature type="region of interest" description="Disordered" evidence="1">
    <location>
        <begin position="1159"/>
        <end position="1321"/>
    </location>
</feature>
<protein>
    <submittedName>
        <fullName evidence="2">Uncharacterized protein</fullName>
    </submittedName>
</protein>
<feature type="compositionally biased region" description="Low complexity" evidence="1">
    <location>
        <begin position="1360"/>
        <end position="1373"/>
    </location>
</feature>
<dbReference type="GO" id="GO:0030833">
    <property type="term" value="P:regulation of actin filament polymerization"/>
    <property type="evidence" value="ECO:0007669"/>
    <property type="project" value="InterPro"/>
</dbReference>
<dbReference type="GO" id="GO:0031267">
    <property type="term" value="F:small GTPase binding"/>
    <property type="evidence" value="ECO:0007669"/>
    <property type="project" value="InterPro"/>
</dbReference>
<dbReference type="InterPro" id="IPR008081">
    <property type="entry name" value="Cytoplasmic_FMR1-int"/>
</dbReference>
<name>I0YZB5_COCSC</name>
<dbReference type="Proteomes" id="UP000007264">
    <property type="component" value="Unassembled WGS sequence"/>
</dbReference>
<keyword evidence="3" id="KW-1185">Reference proteome</keyword>
<feature type="region of interest" description="Disordered" evidence="1">
    <location>
        <begin position="1337"/>
        <end position="1424"/>
    </location>
</feature>
<dbReference type="KEGG" id="csl:COCSUDRAFT_63259"/>
<dbReference type="EMBL" id="AGSI01000007">
    <property type="protein sequence ID" value="EIE23734.1"/>
    <property type="molecule type" value="Genomic_DNA"/>
</dbReference>
<feature type="compositionally biased region" description="Low complexity" evidence="1">
    <location>
        <begin position="1341"/>
        <end position="1352"/>
    </location>
</feature>
<feature type="region of interest" description="Disordered" evidence="1">
    <location>
        <begin position="1436"/>
        <end position="1489"/>
    </location>
</feature>
<accession>I0YZB5</accession>
<dbReference type="Pfam" id="PF05994">
    <property type="entry name" value="FragX_IP"/>
    <property type="match status" value="1"/>
</dbReference>
<evidence type="ECO:0000313" key="3">
    <source>
        <dbReference type="Proteomes" id="UP000007264"/>
    </source>
</evidence>
<dbReference type="eggNOG" id="KOG3534">
    <property type="taxonomic scope" value="Eukaryota"/>
</dbReference>
<dbReference type="STRING" id="574566.I0YZB5"/>
<evidence type="ECO:0000313" key="2">
    <source>
        <dbReference type="EMBL" id="EIE23734.1"/>
    </source>
</evidence>
<feature type="region of interest" description="Disordered" evidence="1">
    <location>
        <begin position="1"/>
        <end position="25"/>
    </location>
</feature>
<proteinExistence type="predicted"/>
<feature type="compositionally biased region" description="Basic and acidic residues" evidence="1">
    <location>
        <begin position="1221"/>
        <end position="1235"/>
    </location>
</feature>
<feature type="region of interest" description="Disordered" evidence="1">
    <location>
        <begin position="708"/>
        <end position="761"/>
    </location>
</feature>
<dbReference type="RefSeq" id="XP_005648278.1">
    <property type="nucleotide sequence ID" value="XM_005648221.1"/>
</dbReference>
<feature type="compositionally biased region" description="Basic and acidic residues" evidence="1">
    <location>
        <begin position="1249"/>
        <end position="1271"/>
    </location>
</feature>
<dbReference type="OrthoDB" id="10576976at2759"/>